<dbReference type="SUPFAM" id="SSF54534">
    <property type="entry name" value="FKBP-like"/>
    <property type="match status" value="2"/>
</dbReference>
<dbReference type="RefSeq" id="WP_123046163.1">
    <property type="nucleotide sequence ID" value="NZ_RDSR01000016.1"/>
</dbReference>
<reference evidence="9 10" key="1">
    <citation type="submission" date="2018-11" db="EMBL/GenBank/DDBJ databases">
        <title>Cryobacterium sp. nov., isolated from rhizosphere soil of lettuce.</title>
        <authorList>
            <person name="Wang Y."/>
        </authorList>
    </citation>
    <scope>NUCLEOTIDE SEQUENCE [LARGE SCALE GENOMIC DNA]</scope>
    <source>
        <strain evidence="9 10">NEAU-85</strain>
    </source>
</reference>
<dbReference type="Gene3D" id="3.10.50.40">
    <property type="match status" value="2"/>
</dbReference>
<name>A0A3M8L1W7_9MICO</name>
<dbReference type="InterPro" id="IPR001179">
    <property type="entry name" value="PPIase_FKBP_dom"/>
</dbReference>
<gene>
    <name evidence="9" type="ORF">EEJ31_10030</name>
</gene>
<evidence type="ECO:0000256" key="6">
    <source>
        <dbReference type="PROSITE-ProRule" id="PRU00277"/>
    </source>
</evidence>
<feature type="chain" id="PRO_5039546847" description="peptidylprolyl isomerase" evidence="7">
    <location>
        <begin position="29"/>
        <end position="322"/>
    </location>
</feature>
<keyword evidence="7" id="KW-0732">Signal</keyword>
<dbReference type="AlphaFoldDB" id="A0A3M8L1W7"/>
<evidence type="ECO:0000256" key="1">
    <source>
        <dbReference type="ARBA" id="ARBA00000971"/>
    </source>
</evidence>
<dbReference type="Proteomes" id="UP000279859">
    <property type="component" value="Unassembled WGS sequence"/>
</dbReference>
<dbReference type="EC" id="5.2.1.8" evidence="3 6"/>
<evidence type="ECO:0000256" key="5">
    <source>
        <dbReference type="ARBA" id="ARBA00023235"/>
    </source>
</evidence>
<evidence type="ECO:0000313" key="9">
    <source>
        <dbReference type="EMBL" id="RNE59366.1"/>
    </source>
</evidence>
<evidence type="ECO:0000256" key="4">
    <source>
        <dbReference type="ARBA" id="ARBA00023110"/>
    </source>
</evidence>
<keyword evidence="10" id="KW-1185">Reference proteome</keyword>
<keyword evidence="4 6" id="KW-0697">Rotamase</keyword>
<sequence>MRKASALIATAGLLIAVLTGCSSPSSTNGDCEPKAKDGAASKLVSVKGDEGSAPKVTFPTPVKTDTTQRKVIDEGTGPGVTKGQKVKVELSAYNGTTGKPIQQSKYDGSDAASFVLNDSTIAGLVKGLICAKEGSRVAVVVAPDDAFGPQGGNAQIGVGKDDSMVFVVDIVKTYLPRANGEPQSVAADLPAVVLAKNGEPGITVPSSEPPKKLEVGVLKKGDGATVKEGDTVTVHYTGVVWETKEVFDSSWKRNAPAEFVAADGSKTQGGVIPGFADALIGKKVGSQIIAVIPPDQGYGDKAQGTIPAGSTLIFVVDILGIG</sequence>
<dbReference type="EMBL" id="RDSR01000016">
    <property type="protein sequence ID" value="RNE59366.1"/>
    <property type="molecule type" value="Genomic_DNA"/>
</dbReference>
<dbReference type="InterPro" id="IPR046357">
    <property type="entry name" value="PPIase_dom_sf"/>
</dbReference>
<dbReference type="PROSITE" id="PS51257">
    <property type="entry name" value="PROKAR_LIPOPROTEIN"/>
    <property type="match status" value="1"/>
</dbReference>
<evidence type="ECO:0000256" key="2">
    <source>
        <dbReference type="ARBA" id="ARBA00006577"/>
    </source>
</evidence>
<dbReference type="GO" id="GO:0003755">
    <property type="term" value="F:peptidyl-prolyl cis-trans isomerase activity"/>
    <property type="evidence" value="ECO:0007669"/>
    <property type="project" value="UniProtKB-KW"/>
</dbReference>
<evidence type="ECO:0000256" key="3">
    <source>
        <dbReference type="ARBA" id="ARBA00013194"/>
    </source>
</evidence>
<dbReference type="PANTHER" id="PTHR43811:SF19">
    <property type="entry name" value="39 KDA FK506-BINDING NUCLEAR PROTEIN"/>
    <property type="match status" value="1"/>
</dbReference>
<feature type="signal peptide" evidence="7">
    <location>
        <begin position="1"/>
        <end position="28"/>
    </location>
</feature>
<proteinExistence type="inferred from homology"/>
<comment type="caution">
    <text evidence="9">The sequence shown here is derived from an EMBL/GenBank/DDBJ whole genome shotgun (WGS) entry which is preliminary data.</text>
</comment>
<evidence type="ECO:0000313" key="10">
    <source>
        <dbReference type="Proteomes" id="UP000279859"/>
    </source>
</evidence>
<comment type="catalytic activity">
    <reaction evidence="1 6">
        <text>[protein]-peptidylproline (omega=180) = [protein]-peptidylproline (omega=0)</text>
        <dbReference type="Rhea" id="RHEA:16237"/>
        <dbReference type="Rhea" id="RHEA-COMP:10747"/>
        <dbReference type="Rhea" id="RHEA-COMP:10748"/>
        <dbReference type="ChEBI" id="CHEBI:83833"/>
        <dbReference type="ChEBI" id="CHEBI:83834"/>
        <dbReference type="EC" id="5.2.1.8"/>
    </reaction>
</comment>
<feature type="domain" description="PPIase FKBP-type" evidence="8">
    <location>
        <begin position="83"/>
        <end position="174"/>
    </location>
</feature>
<protein>
    <recommendedName>
        <fullName evidence="3 6">peptidylprolyl isomerase</fullName>
        <ecNumber evidence="3 6">5.2.1.8</ecNumber>
    </recommendedName>
</protein>
<accession>A0A3M8L1W7</accession>
<dbReference type="PANTHER" id="PTHR43811">
    <property type="entry name" value="FKBP-TYPE PEPTIDYL-PROLYL CIS-TRANS ISOMERASE FKPA"/>
    <property type="match status" value="1"/>
</dbReference>
<dbReference type="OrthoDB" id="25996at2"/>
<evidence type="ECO:0000256" key="7">
    <source>
        <dbReference type="SAM" id="SignalP"/>
    </source>
</evidence>
<feature type="domain" description="PPIase FKBP-type" evidence="8">
    <location>
        <begin position="229"/>
        <end position="322"/>
    </location>
</feature>
<evidence type="ECO:0000259" key="8">
    <source>
        <dbReference type="PROSITE" id="PS50059"/>
    </source>
</evidence>
<keyword evidence="5 6" id="KW-0413">Isomerase</keyword>
<comment type="similarity">
    <text evidence="2">Belongs to the FKBP-type PPIase family.</text>
</comment>
<organism evidence="9 10">
    <name type="scientific">Cryobacterium tepidiphilum</name>
    <dbReference type="NCBI Taxonomy" id="2486026"/>
    <lineage>
        <taxon>Bacteria</taxon>
        <taxon>Bacillati</taxon>
        <taxon>Actinomycetota</taxon>
        <taxon>Actinomycetes</taxon>
        <taxon>Micrococcales</taxon>
        <taxon>Microbacteriaceae</taxon>
        <taxon>Cryobacterium</taxon>
    </lineage>
</organism>
<dbReference type="Pfam" id="PF00254">
    <property type="entry name" value="FKBP_C"/>
    <property type="match status" value="2"/>
</dbReference>
<dbReference type="PROSITE" id="PS50059">
    <property type="entry name" value="FKBP_PPIASE"/>
    <property type="match status" value="2"/>
</dbReference>